<dbReference type="InterPro" id="IPR016181">
    <property type="entry name" value="Acyl_CoA_acyltransferase"/>
</dbReference>
<gene>
    <name evidence="3" type="ORF">FHU37_004411</name>
</gene>
<keyword evidence="4" id="KW-1185">Reference proteome</keyword>
<evidence type="ECO:0000259" key="2">
    <source>
        <dbReference type="PROSITE" id="PS51186"/>
    </source>
</evidence>
<feature type="domain" description="N-acetyltransferase" evidence="2">
    <location>
        <begin position="295"/>
        <end position="434"/>
    </location>
</feature>
<dbReference type="SUPFAM" id="SSF55729">
    <property type="entry name" value="Acyl-CoA N-acyltransferases (Nat)"/>
    <property type="match status" value="1"/>
</dbReference>
<organism evidence="3 4">
    <name type="scientific">Allostreptomyces psammosilenae</name>
    <dbReference type="NCBI Taxonomy" id="1892865"/>
    <lineage>
        <taxon>Bacteria</taxon>
        <taxon>Bacillati</taxon>
        <taxon>Actinomycetota</taxon>
        <taxon>Actinomycetes</taxon>
        <taxon>Kitasatosporales</taxon>
        <taxon>Streptomycetaceae</taxon>
        <taxon>Allostreptomyces</taxon>
    </lineage>
</organism>
<sequence length="447" mass="47715">MAKEDGNGTGPTDLPLPGAAAEERGPNRAVLPGGVHGPRIGEPLRLESSGEAAAHAAAWRRLVTTLPDGGSYFMTPDWVLSWWRYLADSSGSGTVLMWHAPTAAGGGAAGRGHPGPGGRRAGGEIGGVGGEACAGGGRGGTPGWGTGPVGAGTACVAVLPLWWQTVPLHRRLPGLPRVPLLTLLGSGAGAADHLGFPARPCGQRQVRERLAELARRGTVLLPNLDESAIGAVPEGARLLERTACPRLELTPSREPGSPRLRKHVRAWRRRLHAAGVRFRWVAPKEMTAGLLEDVVRLHAARSHAIGRPTSFDRSRLPFHRSLLEWAEPEHGPAALLAEDSDGVPVGAVYGFQWQGCFSHYQTGWDPAYRRESLGTVLVAEAVRAVAEAGMRTYDFLRGAEDYKYRFEAEDRHDLSWVLPHGLSGAAWLLRERARLARDGRADGPTTG</sequence>
<dbReference type="GO" id="GO:0016747">
    <property type="term" value="F:acyltransferase activity, transferring groups other than amino-acyl groups"/>
    <property type="evidence" value="ECO:0007669"/>
    <property type="project" value="InterPro"/>
</dbReference>
<feature type="region of interest" description="Disordered" evidence="1">
    <location>
        <begin position="1"/>
        <end position="38"/>
    </location>
</feature>
<evidence type="ECO:0000256" key="1">
    <source>
        <dbReference type="SAM" id="MobiDB-lite"/>
    </source>
</evidence>
<dbReference type="InterPro" id="IPR000182">
    <property type="entry name" value="GNAT_dom"/>
</dbReference>
<accession>A0A853AAC9</accession>
<dbReference type="Proteomes" id="UP000567795">
    <property type="component" value="Unassembled WGS sequence"/>
</dbReference>
<dbReference type="PROSITE" id="PS51186">
    <property type="entry name" value="GNAT"/>
    <property type="match status" value="1"/>
</dbReference>
<dbReference type="Pfam" id="PF13480">
    <property type="entry name" value="Acetyltransf_6"/>
    <property type="match status" value="1"/>
</dbReference>
<dbReference type="Gene3D" id="3.40.630.30">
    <property type="match status" value="1"/>
</dbReference>
<dbReference type="InterPro" id="IPR038740">
    <property type="entry name" value="BioF2-like_GNAT_dom"/>
</dbReference>
<protein>
    <recommendedName>
        <fullName evidence="2">N-acetyltransferase domain-containing protein</fullName>
    </recommendedName>
</protein>
<name>A0A853AAC9_9ACTN</name>
<reference evidence="3 4" key="1">
    <citation type="submission" date="2020-07" db="EMBL/GenBank/DDBJ databases">
        <title>Sequencing the genomes of 1000 actinobacteria strains.</title>
        <authorList>
            <person name="Klenk H.-P."/>
        </authorList>
    </citation>
    <scope>NUCLEOTIDE SEQUENCE [LARGE SCALE GENOMIC DNA]</scope>
    <source>
        <strain evidence="3 4">DSM 42178</strain>
    </source>
</reference>
<dbReference type="EMBL" id="JACBZD010000001">
    <property type="protein sequence ID" value="NYI07468.1"/>
    <property type="molecule type" value="Genomic_DNA"/>
</dbReference>
<dbReference type="RefSeq" id="WP_179815876.1">
    <property type="nucleotide sequence ID" value="NZ_JACBZD010000001.1"/>
</dbReference>
<proteinExistence type="predicted"/>
<dbReference type="AlphaFoldDB" id="A0A853AAC9"/>
<evidence type="ECO:0000313" key="4">
    <source>
        <dbReference type="Proteomes" id="UP000567795"/>
    </source>
</evidence>
<evidence type="ECO:0000313" key="3">
    <source>
        <dbReference type="EMBL" id="NYI07468.1"/>
    </source>
</evidence>
<comment type="caution">
    <text evidence="3">The sequence shown here is derived from an EMBL/GenBank/DDBJ whole genome shotgun (WGS) entry which is preliminary data.</text>
</comment>